<feature type="non-terminal residue" evidence="3">
    <location>
        <position position="217"/>
    </location>
</feature>
<evidence type="ECO:0000256" key="2">
    <source>
        <dbReference type="SAM" id="Phobius"/>
    </source>
</evidence>
<reference evidence="3 4" key="1">
    <citation type="submission" date="2018-10" db="EMBL/GenBank/DDBJ databases">
        <authorList>
            <person name="Ekblom R."/>
            <person name="Jareborg N."/>
        </authorList>
    </citation>
    <scope>NUCLEOTIDE SEQUENCE [LARGE SCALE GENOMIC DNA]</scope>
    <source>
        <tissue evidence="3">Muscle</tissue>
    </source>
</reference>
<organism evidence="3 4">
    <name type="scientific">Gulo gulo</name>
    <name type="common">Wolverine</name>
    <name type="synonym">Gluton</name>
    <dbReference type="NCBI Taxonomy" id="48420"/>
    <lineage>
        <taxon>Eukaryota</taxon>
        <taxon>Metazoa</taxon>
        <taxon>Chordata</taxon>
        <taxon>Craniata</taxon>
        <taxon>Vertebrata</taxon>
        <taxon>Euteleostomi</taxon>
        <taxon>Mammalia</taxon>
        <taxon>Eutheria</taxon>
        <taxon>Laurasiatheria</taxon>
        <taxon>Carnivora</taxon>
        <taxon>Caniformia</taxon>
        <taxon>Musteloidea</taxon>
        <taxon>Mustelidae</taxon>
        <taxon>Guloninae</taxon>
        <taxon>Gulo</taxon>
    </lineage>
</organism>
<feature type="region of interest" description="Disordered" evidence="1">
    <location>
        <begin position="17"/>
        <end position="74"/>
    </location>
</feature>
<proteinExistence type="predicted"/>
<keyword evidence="2" id="KW-1133">Transmembrane helix</keyword>
<keyword evidence="4" id="KW-1185">Reference proteome</keyword>
<feature type="transmembrane region" description="Helical" evidence="2">
    <location>
        <begin position="167"/>
        <end position="187"/>
    </location>
</feature>
<evidence type="ECO:0000313" key="3">
    <source>
        <dbReference type="EMBL" id="VCW78803.1"/>
    </source>
</evidence>
<evidence type="ECO:0000256" key="1">
    <source>
        <dbReference type="SAM" id="MobiDB-lite"/>
    </source>
</evidence>
<keyword evidence="2" id="KW-0812">Transmembrane</keyword>
<gene>
    <name evidence="3" type="ORF">BN2614_LOCUS6</name>
</gene>
<feature type="compositionally biased region" description="Basic and acidic residues" evidence="1">
    <location>
        <begin position="24"/>
        <end position="48"/>
    </location>
</feature>
<comment type="caution">
    <text evidence="3">The sequence shown here is derived from an EMBL/GenBank/DDBJ whole genome shotgun (WGS) entry which is preliminary data.</text>
</comment>
<accession>A0A9X9LQ01</accession>
<dbReference type="AlphaFoldDB" id="A0A9X9LQ01"/>
<sequence length="217" mass="23784">MVLSRWEMGAAGQARALFLGSGEDDPRERGEHGHHPGDPACHHSKGDRPGLYGKHGVDDRQVPVNGQEDDEEDAREEAYVVEPRQNLTQPISKDPLICGVVGPERDGEKKEQVGDGQIEQVDVSHALQPFAIDEDEDDQHVAHETKDEHQRVERRQKPNYVLSHADLLTGHAIIIVIIGGGFSIAGLDMGCKQRMRRGLHVVAGLGKCAIVTHLSPC</sequence>
<name>A0A9X9LQ01_GULGU</name>
<dbReference type="EMBL" id="CYRY02010753">
    <property type="protein sequence ID" value="VCW78803.1"/>
    <property type="molecule type" value="Genomic_DNA"/>
</dbReference>
<evidence type="ECO:0000313" key="4">
    <source>
        <dbReference type="Proteomes" id="UP000269945"/>
    </source>
</evidence>
<dbReference type="Proteomes" id="UP000269945">
    <property type="component" value="Unassembled WGS sequence"/>
</dbReference>
<keyword evidence="2" id="KW-0472">Membrane</keyword>
<protein>
    <submittedName>
        <fullName evidence="3">Uncharacterized protein</fullName>
    </submittedName>
</protein>